<dbReference type="GO" id="GO:0005509">
    <property type="term" value="F:calcium ion binding"/>
    <property type="evidence" value="ECO:0007669"/>
    <property type="project" value="InterPro"/>
</dbReference>
<dbReference type="InterPro" id="IPR011049">
    <property type="entry name" value="Serralysin-like_metalloprot_C"/>
</dbReference>
<evidence type="ECO:0000313" key="2">
    <source>
        <dbReference type="EMBL" id="RYC04192.1"/>
    </source>
</evidence>
<dbReference type="InterPro" id="IPR018511">
    <property type="entry name" value="Hemolysin-typ_Ca-bd_CS"/>
</dbReference>
<dbReference type="Gene3D" id="2.160.20.160">
    <property type="match status" value="1"/>
</dbReference>
<proteinExistence type="predicted"/>
<keyword evidence="3" id="KW-1185">Reference proteome</keyword>
<dbReference type="EMBL" id="SDWV01000031">
    <property type="protein sequence ID" value="RYC04192.1"/>
    <property type="molecule type" value="Genomic_DNA"/>
</dbReference>
<reference evidence="2 3" key="1">
    <citation type="submission" date="2019-01" db="EMBL/GenBank/DDBJ databases">
        <title>Novel species of Nocardioides.</title>
        <authorList>
            <person name="Liu Q."/>
            <person name="X Y.-H."/>
        </authorList>
    </citation>
    <scope>NUCLEOTIDE SEQUENCE [LARGE SCALE GENOMIC DNA]</scope>
    <source>
        <strain evidence="2 3">HLT2-9</strain>
    </source>
</reference>
<dbReference type="SUPFAM" id="SSF51120">
    <property type="entry name" value="beta-Roll"/>
    <property type="match status" value="1"/>
</dbReference>
<feature type="region of interest" description="Disordered" evidence="1">
    <location>
        <begin position="22"/>
        <end position="47"/>
    </location>
</feature>
<dbReference type="PRINTS" id="PR00313">
    <property type="entry name" value="CABNDNGRPT"/>
</dbReference>
<protein>
    <recommendedName>
        <fullName evidence="4">Calcium-binding protein</fullName>
    </recommendedName>
</protein>
<dbReference type="Gene3D" id="2.150.10.10">
    <property type="entry name" value="Serralysin-like metalloprotease, C-terminal"/>
    <property type="match status" value="1"/>
</dbReference>
<evidence type="ECO:0000313" key="3">
    <source>
        <dbReference type="Proteomes" id="UP000291101"/>
    </source>
</evidence>
<dbReference type="OrthoDB" id="3783154at2"/>
<dbReference type="InterPro" id="IPR001343">
    <property type="entry name" value="Hemolysn_Ca-bd"/>
</dbReference>
<evidence type="ECO:0008006" key="4">
    <source>
        <dbReference type="Google" id="ProtNLM"/>
    </source>
</evidence>
<evidence type="ECO:0000256" key="1">
    <source>
        <dbReference type="SAM" id="MobiDB-lite"/>
    </source>
</evidence>
<comment type="caution">
    <text evidence="2">The sequence shown here is derived from an EMBL/GenBank/DDBJ whole genome shotgun (WGS) entry which is preliminary data.</text>
</comment>
<accession>A0A4Q2SG70</accession>
<dbReference type="AlphaFoldDB" id="A0A4Q2SG70"/>
<dbReference type="Pfam" id="PF00353">
    <property type="entry name" value="HemolysinCabind"/>
    <property type="match status" value="2"/>
</dbReference>
<name>A0A4Q2SG70_9ACTN</name>
<gene>
    <name evidence="2" type="ORF">EUA94_20880</name>
</gene>
<organism evidence="2 3">
    <name type="scientific">Nocardioides zhouii</name>
    <dbReference type="NCBI Taxonomy" id="1168729"/>
    <lineage>
        <taxon>Bacteria</taxon>
        <taxon>Bacillati</taxon>
        <taxon>Actinomycetota</taxon>
        <taxon>Actinomycetes</taxon>
        <taxon>Propionibacteriales</taxon>
        <taxon>Nocardioidaceae</taxon>
        <taxon>Nocardioides</taxon>
    </lineage>
</organism>
<dbReference type="Proteomes" id="UP000291101">
    <property type="component" value="Unassembled WGS sequence"/>
</dbReference>
<sequence length="205" mass="21581">MDAGAGSDGVWVRRGADVVRGGGDVDRLTSSSPEAGTRLLGGSGKDRLSVDDATSTALLGQSGDDQLRVTLVDGSARPTFDGGAGRDRLTLYTRGSTKIDLLRVDTARGRIDVDGSRVARLVRTERVSFFGKAIRAVFVGGPRADWFESAARSTRATGGGGNDRLVGGRGADVLDGGPGRDVLNGSFGRDRCLRGERLQSCERRR</sequence>
<dbReference type="PROSITE" id="PS00330">
    <property type="entry name" value="HEMOLYSIN_CALCIUM"/>
    <property type="match status" value="1"/>
</dbReference>